<evidence type="ECO:0000313" key="2">
    <source>
        <dbReference type="Proteomes" id="UP000295135"/>
    </source>
</evidence>
<accession>A0A4R3JX91</accession>
<dbReference type="AlphaFoldDB" id="A0A4R3JX91"/>
<keyword evidence="1" id="KW-0808">Transferase</keyword>
<comment type="caution">
    <text evidence="1">The sequence shown here is derived from an EMBL/GenBank/DDBJ whole genome shotgun (WGS) entry which is preliminary data.</text>
</comment>
<dbReference type="GO" id="GO:0008168">
    <property type="term" value="F:methyltransferase activity"/>
    <property type="evidence" value="ECO:0007669"/>
    <property type="project" value="UniProtKB-KW"/>
</dbReference>
<dbReference type="RefSeq" id="WP_126463678.1">
    <property type="nucleotide sequence ID" value="NZ_AP018721.1"/>
</dbReference>
<keyword evidence="1" id="KW-0489">Methyltransferase</keyword>
<dbReference type="SUPFAM" id="SSF53335">
    <property type="entry name" value="S-adenosyl-L-methionine-dependent methyltransferases"/>
    <property type="match status" value="1"/>
</dbReference>
<proteinExistence type="predicted"/>
<name>A0A4R3JX91_9PROT</name>
<protein>
    <submittedName>
        <fullName evidence="1">Methyltransferase family protein</fullName>
    </submittedName>
</protein>
<keyword evidence="2" id="KW-1185">Reference proteome</keyword>
<dbReference type="Gene3D" id="3.40.50.150">
    <property type="entry name" value="Vaccinia Virus protein VP39"/>
    <property type="match status" value="1"/>
</dbReference>
<dbReference type="Proteomes" id="UP000295135">
    <property type="component" value="Unassembled WGS sequence"/>
</dbReference>
<evidence type="ECO:0000313" key="1">
    <source>
        <dbReference type="EMBL" id="TCS71936.1"/>
    </source>
</evidence>
<dbReference type="EMBL" id="SLZY01000007">
    <property type="protein sequence ID" value="TCS71936.1"/>
    <property type="molecule type" value="Genomic_DNA"/>
</dbReference>
<dbReference type="Pfam" id="PF13489">
    <property type="entry name" value="Methyltransf_23"/>
    <property type="match status" value="1"/>
</dbReference>
<dbReference type="InterPro" id="IPR029063">
    <property type="entry name" value="SAM-dependent_MTases_sf"/>
</dbReference>
<dbReference type="OrthoDB" id="9816564at2"/>
<sequence>MSMDSDQLRHISLQLGKQEALLREGLYVALAKAVDDCGIETRCCRVLDAGVGRGELLQRLQMRGYVTHGIDMELDCVVTASRFGDCRQGGIGDIARVFPGIGFDVIVCSHVLEHVDSPSFALKSFAELSAKAYVFAVPNPLRPIRVMRALFHSRAADHPEHVYAWGHAEFSALLQRCGFAIDAWYADRVTINPLHGRLGHILTRLLNPLETRLLPRLFPMLASSLIVRCHLAYRDLKA</sequence>
<gene>
    <name evidence="1" type="ORF">EDC61_10774</name>
</gene>
<organism evidence="1 2">
    <name type="scientific">Sulfuritortus calidifontis</name>
    <dbReference type="NCBI Taxonomy" id="1914471"/>
    <lineage>
        <taxon>Bacteria</taxon>
        <taxon>Pseudomonadati</taxon>
        <taxon>Pseudomonadota</taxon>
        <taxon>Betaproteobacteria</taxon>
        <taxon>Nitrosomonadales</taxon>
        <taxon>Thiobacillaceae</taxon>
        <taxon>Sulfuritortus</taxon>
    </lineage>
</organism>
<reference evidence="1 2" key="1">
    <citation type="submission" date="2019-03" db="EMBL/GenBank/DDBJ databases">
        <title>Genomic Encyclopedia of Type Strains, Phase IV (KMG-IV): sequencing the most valuable type-strain genomes for metagenomic binning, comparative biology and taxonomic classification.</title>
        <authorList>
            <person name="Goeker M."/>
        </authorList>
    </citation>
    <scope>NUCLEOTIDE SEQUENCE [LARGE SCALE GENOMIC DNA]</scope>
    <source>
        <strain evidence="1 2">DSM 103923</strain>
    </source>
</reference>
<dbReference type="GO" id="GO:0032259">
    <property type="term" value="P:methylation"/>
    <property type="evidence" value="ECO:0007669"/>
    <property type="project" value="UniProtKB-KW"/>
</dbReference>